<proteinExistence type="predicted"/>
<sequence>MPLSARQTGFTLVELMVVLAIVGVASAAVVMTIPGDEVRAREEAERLGSRLIAARDRALFSGRDTAAVMSAEGYRFEERVNGAWRQIQEKPLAPASWESGVGVGLAQGEVERVRFDAVGLSEGTALALTGGAERYIVNISTAGDVTIDARR</sequence>
<gene>
    <name evidence="10" type="ORF">KCG44_13585</name>
</gene>
<accession>A0ABS6SHA8</accession>
<evidence type="ECO:0000256" key="7">
    <source>
        <dbReference type="ARBA" id="ARBA00023136"/>
    </source>
</evidence>
<keyword evidence="5 8" id="KW-0812">Transmembrane</keyword>
<dbReference type="PROSITE" id="PS00409">
    <property type="entry name" value="PROKAR_NTER_METHYL"/>
    <property type="match status" value="1"/>
</dbReference>
<dbReference type="Pfam" id="PF07963">
    <property type="entry name" value="N_methyl"/>
    <property type="match status" value="1"/>
</dbReference>
<comment type="subcellular location">
    <subcellularLocation>
        <location evidence="1">Cell inner membrane</location>
        <topology evidence="1">Single-pass membrane protein</topology>
    </subcellularLocation>
</comment>
<comment type="caution">
    <text evidence="10">The sequence shown here is derived from an EMBL/GenBank/DDBJ whole genome shotgun (WGS) entry which is preliminary data.</text>
</comment>
<reference evidence="10 11" key="1">
    <citation type="submission" date="2021-04" db="EMBL/GenBank/DDBJ databases">
        <authorList>
            <person name="Pira H."/>
            <person name="Risdian C."/>
            <person name="Wink J."/>
        </authorList>
    </citation>
    <scope>NUCLEOTIDE SEQUENCE [LARGE SCALE GENOMIC DNA]</scope>
    <source>
        <strain evidence="10 11">WHA3</strain>
    </source>
</reference>
<organism evidence="10 11">
    <name type="scientific">Pacificimonas pallii</name>
    <dbReference type="NCBI Taxonomy" id="2827236"/>
    <lineage>
        <taxon>Bacteria</taxon>
        <taxon>Pseudomonadati</taxon>
        <taxon>Pseudomonadota</taxon>
        <taxon>Alphaproteobacteria</taxon>
        <taxon>Sphingomonadales</taxon>
        <taxon>Sphingosinicellaceae</taxon>
        <taxon>Pacificimonas</taxon>
    </lineage>
</organism>
<keyword evidence="4" id="KW-0997">Cell inner membrane</keyword>
<evidence type="ECO:0000259" key="9">
    <source>
        <dbReference type="Pfam" id="PF12019"/>
    </source>
</evidence>
<evidence type="ECO:0000256" key="4">
    <source>
        <dbReference type="ARBA" id="ARBA00022519"/>
    </source>
</evidence>
<dbReference type="RefSeq" id="WP_218446660.1">
    <property type="nucleotide sequence ID" value="NZ_JAGSPA010000005.1"/>
</dbReference>
<evidence type="ECO:0000256" key="2">
    <source>
        <dbReference type="ARBA" id="ARBA00022475"/>
    </source>
</evidence>
<evidence type="ECO:0000313" key="11">
    <source>
        <dbReference type="Proteomes" id="UP000722336"/>
    </source>
</evidence>
<protein>
    <submittedName>
        <fullName evidence="10">Prepilin-type N-terminal cleavage/methylation domain-containing protein</fullName>
    </submittedName>
</protein>
<feature type="domain" description="General secretion pathway GspH" evidence="9">
    <location>
        <begin position="43"/>
        <end position="143"/>
    </location>
</feature>
<keyword evidence="7 8" id="KW-0472">Membrane</keyword>
<evidence type="ECO:0000256" key="8">
    <source>
        <dbReference type="SAM" id="Phobius"/>
    </source>
</evidence>
<evidence type="ECO:0000256" key="5">
    <source>
        <dbReference type="ARBA" id="ARBA00022692"/>
    </source>
</evidence>
<evidence type="ECO:0000256" key="3">
    <source>
        <dbReference type="ARBA" id="ARBA00022481"/>
    </source>
</evidence>
<evidence type="ECO:0000256" key="6">
    <source>
        <dbReference type="ARBA" id="ARBA00022989"/>
    </source>
</evidence>
<dbReference type="InterPro" id="IPR022346">
    <property type="entry name" value="T2SS_GspH"/>
</dbReference>
<keyword evidence="3" id="KW-0488">Methylation</keyword>
<name>A0ABS6SHA8_9SPHN</name>
<evidence type="ECO:0000256" key="1">
    <source>
        <dbReference type="ARBA" id="ARBA00004377"/>
    </source>
</evidence>
<keyword evidence="2" id="KW-1003">Cell membrane</keyword>
<evidence type="ECO:0000313" key="10">
    <source>
        <dbReference type="EMBL" id="MBV7257813.1"/>
    </source>
</evidence>
<dbReference type="Pfam" id="PF12019">
    <property type="entry name" value="GspH"/>
    <property type="match status" value="1"/>
</dbReference>
<keyword evidence="11" id="KW-1185">Reference proteome</keyword>
<dbReference type="Proteomes" id="UP000722336">
    <property type="component" value="Unassembled WGS sequence"/>
</dbReference>
<feature type="transmembrane region" description="Helical" evidence="8">
    <location>
        <begin position="12"/>
        <end position="33"/>
    </location>
</feature>
<dbReference type="NCBIfam" id="TIGR02532">
    <property type="entry name" value="IV_pilin_GFxxxE"/>
    <property type="match status" value="1"/>
</dbReference>
<keyword evidence="6 8" id="KW-1133">Transmembrane helix</keyword>
<dbReference type="InterPro" id="IPR012902">
    <property type="entry name" value="N_methyl_site"/>
</dbReference>
<dbReference type="EMBL" id="JAGSPA010000005">
    <property type="protein sequence ID" value="MBV7257813.1"/>
    <property type="molecule type" value="Genomic_DNA"/>
</dbReference>